<feature type="domain" description="THIF-type NAD/FAD binding fold" evidence="1">
    <location>
        <begin position="100"/>
        <end position="342"/>
    </location>
</feature>
<evidence type="ECO:0000313" key="2">
    <source>
        <dbReference type="EMBL" id="KFB72345.1"/>
    </source>
</evidence>
<protein>
    <submittedName>
        <fullName evidence="2">Sulfur carrier protein ThiS adenylyltransferase</fullName>
        <ecNumber evidence="2">2.7.7.73</ecNumber>
    </submittedName>
</protein>
<name>A0A080LWY2_9PROT</name>
<organism evidence="2 3">
    <name type="scientific">Candidatus Accumulibacter phosphatis</name>
    <dbReference type="NCBI Taxonomy" id="327160"/>
    <lineage>
        <taxon>Bacteria</taxon>
        <taxon>Pseudomonadati</taxon>
        <taxon>Pseudomonadota</taxon>
        <taxon>Betaproteobacteria</taxon>
        <taxon>Candidatus Accumulibacter</taxon>
    </lineage>
</organism>
<dbReference type="GO" id="GO:0008641">
    <property type="term" value="F:ubiquitin-like modifier activating enzyme activity"/>
    <property type="evidence" value="ECO:0007669"/>
    <property type="project" value="InterPro"/>
</dbReference>
<dbReference type="InterPro" id="IPR035985">
    <property type="entry name" value="Ubiquitin-activating_enz"/>
</dbReference>
<dbReference type="PANTHER" id="PTHR43267">
    <property type="entry name" value="TRNA THREONYLCARBAMOYLADENOSINE DEHYDRATASE"/>
    <property type="match status" value="1"/>
</dbReference>
<dbReference type="GO" id="GO:0016779">
    <property type="term" value="F:nucleotidyltransferase activity"/>
    <property type="evidence" value="ECO:0007669"/>
    <property type="project" value="UniProtKB-KW"/>
</dbReference>
<proteinExistence type="predicted"/>
<dbReference type="Gene3D" id="3.40.50.720">
    <property type="entry name" value="NAD(P)-binding Rossmann-like Domain"/>
    <property type="match status" value="1"/>
</dbReference>
<dbReference type="Pfam" id="PF00899">
    <property type="entry name" value="ThiF"/>
    <property type="match status" value="1"/>
</dbReference>
<evidence type="ECO:0000313" key="3">
    <source>
        <dbReference type="Proteomes" id="UP000020077"/>
    </source>
</evidence>
<dbReference type="InterPro" id="IPR045886">
    <property type="entry name" value="ThiF/MoeB/HesA"/>
</dbReference>
<evidence type="ECO:0000259" key="1">
    <source>
        <dbReference type="Pfam" id="PF00899"/>
    </source>
</evidence>
<dbReference type="InterPro" id="IPR000594">
    <property type="entry name" value="ThiF_NAD_FAD-bd"/>
</dbReference>
<dbReference type="PANTHER" id="PTHR43267:SF1">
    <property type="entry name" value="TRNA THREONYLCARBAMOYLADENOSINE DEHYDRATASE"/>
    <property type="match status" value="1"/>
</dbReference>
<dbReference type="AlphaFoldDB" id="A0A080LWY2"/>
<sequence>MVSMGDEKWQFFQGNTRRGRVFKLQPALANAVRILSGHYSLASAARLSRADPLRLLELAKVLHTGCLLEDANVAERIAQLPWRRVLNFLGDYIPSYEVEDAFLRLSGETVLMLGVGGVGSWVATQLCQSGFERFILVDDDEVELSNLNRSLYSKPDVGRSKVDALAERMRTICPRVCVRGVKEQLVDATGLAQFIANLHGSGIVVNCADTPSVDATSSIVDDACRSTATPYVIAGGYNLHLSLIGMTVLPGKTACYHCGRLTLEEQQGDDLISMQKLARPWRNIGNLAPLAAITASFAANEVIRLAISDSRVPPAMINRRGEFNFLTGEMHFVNLPPRRECGCIRC</sequence>
<accession>A0A080LWY2</accession>
<dbReference type="GO" id="GO:0061504">
    <property type="term" value="P:cyclic threonylcarbamoyladenosine biosynthetic process"/>
    <property type="evidence" value="ECO:0007669"/>
    <property type="project" value="TreeGrafter"/>
</dbReference>
<keyword evidence="2" id="KW-0548">Nucleotidyltransferase</keyword>
<keyword evidence="2" id="KW-0808">Transferase</keyword>
<reference evidence="2 3" key="1">
    <citation type="submission" date="2014-02" db="EMBL/GenBank/DDBJ databases">
        <title>Expanding our view of genomic diversity in Candidatus Accumulibacter clades.</title>
        <authorList>
            <person name="Skennerton C.T."/>
            <person name="Barr J.J."/>
            <person name="Slater F.R."/>
            <person name="Bond P.L."/>
            <person name="Tyson G.W."/>
        </authorList>
    </citation>
    <scope>NUCLEOTIDE SEQUENCE [LARGE SCALE GENOMIC DNA]</scope>
    <source>
        <strain evidence="3">BA-91</strain>
    </source>
</reference>
<dbReference type="EC" id="2.7.7.73" evidence="2"/>
<comment type="caution">
    <text evidence="2">The sequence shown here is derived from an EMBL/GenBank/DDBJ whole genome shotgun (WGS) entry which is preliminary data.</text>
</comment>
<gene>
    <name evidence="2" type="primary">thiF_2</name>
    <name evidence="2" type="ORF">AW09_002464</name>
</gene>
<dbReference type="EMBL" id="JDVG02000400">
    <property type="protein sequence ID" value="KFB72345.1"/>
    <property type="molecule type" value="Genomic_DNA"/>
</dbReference>
<dbReference type="SUPFAM" id="SSF69572">
    <property type="entry name" value="Activating enzymes of the ubiquitin-like proteins"/>
    <property type="match status" value="1"/>
</dbReference>
<dbReference type="Proteomes" id="UP000020077">
    <property type="component" value="Unassembled WGS sequence"/>
</dbReference>
<dbReference type="GO" id="GO:0061503">
    <property type="term" value="F:tRNA threonylcarbamoyladenosine dehydratase"/>
    <property type="evidence" value="ECO:0007669"/>
    <property type="project" value="TreeGrafter"/>
</dbReference>